<organism evidence="3 4">
    <name type="scientific">Cladobotryum mycophilum</name>
    <dbReference type="NCBI Taxonomy" id="491253"/>
    <lineage>
        <taxon>Eukaryota</taxon>
        <taxon>Fungi</taxon>
        <taxon>Dikarya</taxon>
        <taxon>Ascomycota</taxon>
        <taxon>Pezizomycotina</taxon>
        <taxon>Sordariomycetes</taxon>
        <taxon>Hypocreomycetidae</taxon>
        <taxon>Hypocreales</taxon>
        <taxon>Hypocreaceae</taxon>
        <taxon>Cladobotryum</taxon>
    </lineage>
</organism>
<sequence>MVLRTDTPRRTKANKRLRSNEKHFHVALIICLSQAGLSICFDPKFWAYTCTSITRSPGVMSGGIMLSLVLFDWVCYCKSTSDKARREVMAGQNSQANLENVPRASTSQESGVSEATVIQKSGTVEEHGSEDEMDVSETDRLYVGH</sequence>
<feature type="region of interest" description="Disordered" evidence="1">
    <location>
        <begin position="88"/>
        <end position="145"/>
    </location>
</feature>
<dbReference type="Proteomes" id="UP001338125">
    <property type="component" value="Unassembled WGS sequence"/>
</dbReference>
<feature type="transmembrane region" description="Helical" evidence="2">
    <location>
        <begin position="24"/>
        <end position="46"/>
    </location>
</feature>
<reference evidence="3 4" key="1">
    <citation type="submission" date="2024-01" db="EMBL/GenBank/DDBJ databases">
        <title>Complete genome of Cladobotryum mycophilum ATHUM6906.</title>
        <authorList>
            <person name="Christinaki A.C."/>
            <person name="Myridakis A.I."/>
            <person name="Kouvelis V.N."/>
        </authorList>
    </citation>
    <scope>NUCLEOTIDE SEQUENCE [LARGE SCALE GENOMIC DNA]</scope>
    <source>
        <strain evidence="3 4">ATHUM6906</strain>
    </source>
</reference>
<evidence type="ECO:0000313" key="3">
    <source>
        <dbReference type="EMBL" id="KAK5998788.1"/>
    </source>
</evidence>
<keyword evidence="2" id="KW-0812">Transmembrane</keyword>
<keyword evidence="4" id="KW-1185">Reference proteome</keyword>
<feature type="transmembrane region" description="Helical" evidence="2">
    <location>
        <begin position="58"/>
        <end position="76"/>
    </location>
</feature>
<protein>
    <submittedName>
        <fullName evidence="3">Uncharacterized protein</fullName>
    </submittedName>
</protein>
<accession>A0ABR0T2W8</accession>
<feature type="compositionally biased region" description="Polar residues" evidence="1">
    <location>
        <begin position="91"/>
        <end position="122"/>
    </location>
</feature>
<dbReference type="EMBL" id="JAVFKD010000001">
    <property type="protein sequence ID" value="KAK5998788.1"/>
    <property type="molecule type" value="Genomic_DNA"/>
</dbReference>
<comment type="caution">
    <text evidence="3">The sequence shown here is derived from an EMBL/GenBank/DDBJ whole genome shotgun (WGS) entry which is preliminary data.</text>
</comment>
<evidence type="ECO:0000256" key="2">
    <source>
        <dbReference type="SAM" id="Phobius"/>
    </source>
</evidence>
<gene>
    <name evidence="3" type="ORF">PT974_01171</name>
</gene>
<keyword evidence="2" id="KW-1133">Transmembrane helix</keyword>
<keyword evidence="2" id="KW-0472">Membrane</keyword>
<evidence type="ECO:0000313" key="4">
    <source>
        <dbReference type="Proteomes" id="UP001338125"/>
    </source>
</evidence>
<proteinExistence type="predicted"/>
<name>A0ABR0T2W8_9HYPO</name>
<evidence type="ECO:0000256" key="1">
    <source>
        <dbReference type="SAM" id="MobiDB-lite"/>
    </source>
</evidence>